<feature type="region of interest" description="Disordered" evidence="1">
    <location>
        <begin position="472"/>
        <end position="500"/>
    </location>
</feature>
<dbReference type="InterPro" id="IPR024812">
    <property type="entry name" value="TPR_24"/>
</dbReference>
<name>A0A8V1AHF1_CHICK</name>
<proteinExistence type="predicted"/>
<gene>
    <name evidence="2" type="primary">TTC24</name>
</gene>
<evidence type="ECO:0000256" key="1">
    <source>
        <dbReference type="SAM" id="MobiDB-lite"/>
    </source>
</evidence>
<dbReference type="OrthoDB" id="9991614at2759"/>
<organism evidence="2 3">
    <name type="scientific">Gallus gallus</name>
    <name type="common">Chicken</name>
    <dbReference type="NCBI Taxonomy" id="9031"/>
    <lineage>
        <taxon>Eukaryota</taxon>
        <taxon>Metazoa</taxon>
        <taxon>Chordata</taxon>
        <taxon>Craniata</taxon>
        <taxon>Vertebrata</taxon>
        <taxon>Euteleostomi</taxon>
        <taxon>Archelosauria</taxon>
        <taxon>Archosauria</taxon>
        <taxon>Dinosauria</taxon>
        <taxon>Saurischia</taxon>
        <taxon>Theropoda</taxon>
        <taxon>Coelurosauria</taxon>
        <taxon>Aves</taxon>
        <taxon>Neognathae</taxon>
        <taxon>Galloanserae</taxon>
        <taxon>Galliformes</taxon>
        <taxon>Phasianidae</taxon>
        <taxon>Phasianinae</taxon>
        <taxon>Gallus</taxon>
    </lineage>
</organism>
<dbReference type="InterPro" id="IPR019734">
    <property type="entry name" value="TPR_rpt"/>
</dbReference>
<evidence type="ECO:0000313" key="2">
    <source>
        <dbReference type="Ensembl" id="ENSGALP00010041822.1"/>
    </source>
</evidence>
<dbReference type="SMART" id="SM00028">
    <property type="entry name" value="TPR"/>
    <property type="match status" value="4"/>
</dbReference>
<dbReference type="CTD" id="164118"/>
<dbReference type="SUPFAM" id="SSF48452">
    <property type="entry name" value="TPR-like"/>
    <property type="match status" value="1"/>
</dbReference>
<dbReference type="Pfam" id="PF13181">
    <property type="entry name" value="TPR_8"/>
    <property type="match status" value="1"/>
</dbReference>
<feature type="region of interest" description="Disordered" evidence="1">
    <location>
        <begin position="1"/>
        <end position="66"/>
    </location>
</feature>
<reference evidence="2" key="1">
    <citation type="submission" date="2020-11" db="EMBL/GenBank/DDBJ databases">
        <title>Gallus gallus (Chicken) genome, bGalGal1, GRCg7b, maternal haplotype autosomes + Z &amp; W.</title>
        <authorList>
            <person name="Warren W."/>
            <person name="Formenti G."/>
            <person name="Fedrigo O."/>
            <person name="Haase B."/>
            <person name="Mountcastle J."/>
            <person name="Balacco J."/>
            <person name="Tracey A."/>
            <person name="Schneider V."/>
            <person name="Okimoto R."/>
            <person name="Cheng H."/>
            <person name="Hawken R."/>
            <person name="Howe K."/>
            <person name="Jarvis E.D."/>
        </authorList>
    </citation>
    <scope>NUCLEOTIDE SEQUENCE [LARGE SCALE GENOMIC DNA]</scope>
    <source>
        <strain evidence="2">Broiler</strain>
    </source>
</reference>
<dbReference type="GeneTree" id="ENSGT00730000111346"/>
<dbReference type="RefSeq" id="XP_024999300.2">
    <property type="nucleotide sequence ID" value="XM_025143532.2"/>
</dbReference>
<sequence>MGHTGTWRTPRCSPHSRWLSSPLPMASEEPTTPPAPAAPGRKRRRKGKEKPILGEGDNAEDGDDGAGRVAEIEGLTRAGCRALGLGDTRGALGCFRRAVGLSLRTPTPRLRRDCAFRLGAAYVEAGKPRKGLKFLLKSQPSDGERPEGLRFDVAAAHEGLRDFPEDLRGSGGAAPRAGSSAVMGCCYLGMREPDRAARCFLEAARGYAGIHRPEAAAVALSRASGSMLQSGRFGAAEVAGTLAQCRALCDSIPDPTLQGKLYNDIGLGYSQLRIFPLAAESFERALTACRGAPGCSGEAAVLQNLGAARNALRRFNAALAPHRRAAALHGAAGNRRAQGQCFGNLAYAFSQLGEHEAAAENYLHALQAFRDSGDVHGQCKACEGLGAARFHLGDPQRAVGHYQEALRLLSRCQGTPRADGERIVTELTRTLQLQLCLRPTPALDLVPLQFCSPLPHISGTQLRGRTVSFRDTARGGGEAAQGDPPRGSAPKLRHPPALPPSIPAVIALRAAPEPPRSTRAGPGGRGGCTVLSQLCSLL</sequence>
<protein>
    <submittedName>
        <fullName evidence="2">Tetratricopeptide repeat domain 24</fullName>
    </submittedName>
</protein>
<keyword evidence="3" id="KW-1185">Reference proteome</keyword>
<dbReference type="KEGG" id="gga:101747902"/>
<dbReference type="PANTHER" id="PTHR47050:SF2">
    <property type="entry name" value="TETRATRICOPEPTIDE REPEAT PROTEIN 24"/>
    <property type="match status" value="1"/>
</dbReference>
<dbReference type="GeneID" id="101747902"/>
<accession>A0A8V1AHF1</accession>
<dbReference type="OMA" id="ASSCPMF"/>
<dbReference type="AlphaFoldDB" id="A0A8V1AHF1"/>
<dbReference type="PANTHER" id="PTHR47050">
    <property type="entry name" value="TETRATRICOPEPTIDE REPEAT PROTEIN 24"/>
    <property type="match status" value="1"/>
</dbReference>
<reference evidence="2" key="2">
    <citation type="submission" date="2025-08" db="UniProtKB">
        <authorList>
            <consortium name="Ensembl"/>
        </authorList>
    </citation>
    <scope>IDENTIFICATION</scope>
    <source>
        <strain evidence="2">broiler</strain>
    </source>
</reference>
<evidence type="ECO:0000313" key="3">
    <source>
        <dbReference type="Proteomes" id="UP000000539"/>
    </source>
</evidence>
<dbReference type="InterPro" id="IPR011990">
    <property type="entry name" value="TPR-like_helical_dom_sf"/>
</dbReference>
<dbReference type="Proteomes" id="UP000000539">
    <property type="component" value="Chromosome 25"/>
</dbReference>
<dbReference type="GlyGen" id="A0A8V1AHF1">
    <property type="glycosylation" value="1 site"/>
</dbReference>
<dbReference type="SMR" id="A0A8V1AHF1"/>
<reference evidence="2" key="3">
    <citation type="submission" date="2025-09" db="UniProtKB">
        <authorList>
            <consortium name="Ensembl"/>
        </authorList>
    </citation>
    <scope>IDENTIFICATION</scope>
    <source>
        <strain evidence="2">broiler</strain>
    </source>
</reference>
<dbReference type="Ensembl" id="ENSGALT00010068079.1">
    <property type="protein sequence ID" value="ENSGALP00010041822.1"/>
    <property type="gene ID" value="ENSGALG00010028097.1"/>
</dbReference>
<dbReference type="Gene3D" id="1.25.40.10">
    <property type="entry name" value="Tetratricopeptide repeat domain"/>
    <property type="match status" value="1"/>
</dbReference>